<dbReference type="InterPro" id="IPR013130">
    <property type="entry name" value="Fe3_Rdtase_TM_dom"/>
</dbReference>
<keyword evidence="4 5" id="KW-0472">Membrane</keyword>
<feature type="domain" description="Ferric oxidoreductase" evidence="6">
    <location>
        <begin position="47"/>
        <end position="167"/>
    </location>
</feature>
<evidence type="ECO:0000256" key="3">
    <source>
        <dbReference type="ARBA" id="ARBA00022989"/>
    </source>
</evidence>
<keyword evidence="3 5" id="KW-1133">Transmembrane helix</keyword>
<dbReference type="eggNOG" id="COG4097">
    <property type="taxonomic scope" value="Bacteria"/>
</dbReference>
<evidence type="ECO:0000313" key="8">
    <source>
        <dbReference type="Proteomes" id="UP000005459"/>
    </source>
</evidence>
<proteinExistence type="predicted"/>
<protein>
    <submittedName>
        <fullName evidence="7">Ferric reductase domain protein transmembrane component domain</fullName>
    </submittedName>
</protein>
<evidence type="ECO:0000256" key="5">
    <source>
        <dbReference type="SAM" id="Phobius"/>
    </source>
</evidence>
<dbReference type="OrthoDB" id="9801223at2"/>
<keyword evidence="2 5" id="KW-0812">Transmembrane</keyword>
<reference evidence="7 8" key="1">
    <citation type="submission" date="2011-06" db="EMBL/GenBank/DDBJ databases">
        <title>The draft genome of Thiocapsa marina 5811.</title>
        <authorList>
            <consortium name="US DOE Joint Genome Institute (JGI-PGF)"/>
            <person name="Lucas S."/>
            <person name="Han J."/>
            <person name="Cheng J.-F."/>
            <person name="Goodwin L."/>
            <person name="Pitluck S."/>
            <person name="Peters L."/>
            <person name="Land M.L."/>
            <person name="Hauser L."/>
            <person name="Vogl K."/>
            <person name="Liu Z."/>
            <person name="Imhoff J."/>
            <person name="Thiel V."/>
            <person name="Frigaard N.-U."/>
            <person name="Bryant D."/>
            <person name="Woyke T.J."/>
        </authorList>
    </citation>
    <scope>NUCLEOTIDE SEQUENCE [LARGE SCALE GENOMIC DNA]</scope>
    <source>
        <strain evidence="7 8">5811</strain>
    </source>
</reference>
<dbReference type="GO" id="GO:0016020">
    <property type="term" value="C:membrane"/>
    <property type="evidence" value="ECO:0007669"/>
    <property type="project" value="UniProtKB-SubCell"/>
</dbReference>
<dbReference type="EMBL" id="AFWV01000001">
    <property type="protein sequence ID" value="EGV20374.1"/>
    <property type="molecule type" value="Genomic_DNA"/>
</dbReference>
<evidence type="ECO:0000259" key="6">
    <source>
        <dbReference type="Pfam" id="PF01794"/>
    </source>
</evidence>
<evidence type="ECO:0000256" key="4">
    <source>
        <dbReference type="ARBA" id="ARBA00023136"/>
    </source>
</evidence>
<evidence type="ECO:0000313" key="7">
    <source>
        <dbReference type="EMBL" id="EGV20374.1"/>
    </source>
</evidence>
<dbReference type="Pfam" id="PF01794">
    <property type="entry name" value="Ferric_reduct"/>
    <property type="match status" value="1"/>
</dbReference>
<comment type="subcellular location">
    <subcellularLocation>
        <location evidence="1">Membrane</location>
        <topology evidence="1">Multi-pass membrane protein</topology>
    </subcellularLocation>
</comment>
<feature type="transmembrane region" description="Helical" evidence="5">
    <location>
        <begin position="79"/>
        <end position="101"/>
    </location>
</feature>
<name>F9U5F1_9GAMM</name>
<feature type="transmembrane region" description="Helical" evidence="5">
    <location>
        <begin position="41"/>
        <end position="58"/>
    </location>
</feature>
<feature type="transmembrane region" description="Helical" evidence="5">
    <location>
        <begin position="154"/>
        <end position="173"/>
    </location>
</feature>
<evidence type="ECO:0000256" key="2">
    <source>
        <dbReference type="ARBA" id="ARBA00022692"/>
    </source>
</evidence>
<dbReference type="AlphaFoldDB" id="F9U5F1"/>
<dbReference type="STRING" id="768671.ThimaDRAFT_0152"/>
<keyword evidence="8" id="KW-1185">Reference proteome</keyword>
<dbReference type="RefSeq" id="WP_007191030.1">
    <property type="nucleotide sequence ID" value="NZ_AFWV01000001.1"/>
</dbReference>
<organism evidence="7 8">
    <name type="scientific">Thiocapsa marina 5811</name>
    <dbReference type="NCBI Taxonomy" id="768671"/>
    <lineage>
        <taxon>Bacteria</taxon>
        <taxon>Pseudomonadati</taxon>
        <taxon>Pseudomonadota</taxon>
        <taxon>Gammaproteobacteria</taxon>
        <taxon>Chromatiales</taxon>
        <taxon>Chromatiaceae</taxon>
        <taxon>Thiocapsa</taxon>
    </lineage>
</organism>
<gene>
    <name evidence="7" type="ORF">ThimaDRAFT_0152</name>
</gene>
<sequence>MRSDTDRCRLIAAASMLLLPPLVLLTRGDYPGRSLLKETLSMLTLGAFFLLFGQFLLGRGARFAPEGIRFGRLLNLHKIIGYSVVSLLLVHPFLIVLPRAFEGGVSPGDALMQILTTLDSLGVVLGMVSWVLMLVIGATSLLRARLGLDYRTWRLLHALLSVLLVVVASWHAIELGRHTDAAVALLVVMLACAAVLVVIRQAVYDYSNPLSQTRGARP</sequence>
<dbReference type="Proteomes" id="UP000005459">
    <property type="component" value="Unassembled WGS sequence"/>
</dbReference>
<evidence type="ECO:0000256" key="1">
    <source>
        <dbReference type="ARBA" id="ARBA00004141"/>
    </source>
</evidence>
<accession>F9U5F1</accession>
<feature type="transmembrane region" description="Helical" evidence="5">
    <location>
        <begin position="179"/>
        <end position="199"/>
    </location>
</feature>
<feature type="transmembrane region" description="Helical" evidence="5">
    <location>
        <begin position="121"/>
        <end position="142"/>
    </location>
</feature>